<dbReference type="GO" id="GO:0045944">
    <property type="term" value="P:positive regulation of transcription by RNA polymerase II"/>
    <property type="evidence" value="ECO:0007669"/>
    <property type="project" value="UniProtKB-ARBA"/>
</dbReference>
<evidence type="ECO:0000256" key="5">
    <source>
        <dbReference type="SAM" id="MobiDB-lite"/>
    </source>
</evidence>
<dbReference type="AlphaFoldDB" id="A0A4P9YZL1"/>
<evidence type="ECO:0000256" key="4">
    <source>
        <dbReference type="ARBA" id="ARBA00022833"/>
    </source>
</evidence>
<dbReference type="InterPro" id="IPR050329">
    <property type="entry name" value="GLI_C2H2-zinc-finger"/>
</dbReference>
<dbReference type="GO" id="GO:0000978">
    <property type="term" value="F:RNA polymerase II cis-regulatory region sequence-specific DNA binding"/>
    <property type="evidence" value="ECO:0007669"/>
    <property type="project" value="TreeGrafter"/>
</dbReference>
<evidence type="ECO:0000256" key="3">
    <source>
        <dbReference type="ARBA" id="ARBA00022771"/>
    </source>
</evidence>
<reference evidence="8" key="1">
    <citation type="journal article" date="2018" name="Nat. Microbiol.">
        <title>Leveraging single-cell genomics to expand the fungal tree of life.</title>
        <authorList>
            <person name="Ahrendt S.R."/>
            <person name="Quandt C.A."/>
            <person name="Ciobanu D."/>
            <person name="Clum A."/>
            <person name="Salamov A."/>
            <person name="Andreopoulos B."/>
            <person name="Cheng J.F."/>
            <person name="Woyke T."/>
            <person name="Pelin A."/>
            <person name="Henrissat B."/>
            <person name="Reynolds N.K."/>
            <person name="Benny G.L."/>
            <person name="Smith M.E."/>
            <person name="James T.Y."/>
            <person name="Grigoriev I.V."/>
        </authorList>
    </citation>
    <scope>NUCLEOTIDE SEQUENCE [LARGE SCALE GENOMIC DNA]</scope>
    <source>
        <strain evidence="8">Benny S71-1</strain>
    </source>
</reference>
<feature type="domain" description="C2H2-type" evidence="6">
    <location>
        <begin position="201"/>
        <end position="226"/>
    </location>
</feature>
<dbReference type="PANTHER" id="PTHR19818:SF139">
    <property type="entry name" value="PAIR-RULE PROTEIN ODD-PAIRED"/>
    <property type="match status" value="1"/>
</dbReference>
<organism evidence="7 8">
    <name type="scientific">Syncephalis pseudoplumigaleata</name>
    <dbReference type="NCBI Taxonomy" id="1712513"/>
    <lineage>
        <taxon>Eukaryota</taxon>
        <taxon>Fungi</taxon>
        <taxon>Fungi incertae sedis</taxon>
        <taxon>Zoopagomycota</taxon>
        <taxon>Zoopagomycotina</taxon>
        <taxon>Zoopagomycetes</taxon>
        <taxon>Zoopagales</taxon>
        <taxon>Piptocephalidaceae</taxon>
        <taxon>Syncephalis</taxon>
    </lineage>
</organism>
<sequence>MLIIAQNDGEAQPQVQQPQPQRPQQRPQQQQPQRPAAQNVRQPQPQRVREVDVDLDGLLRLPKGMLSLWLRNSLHGQYCGYCAQRFTSLQQYKQHLETVTQHEVYHCCGRLFPRQDSLDAHQKDKGCHDSHECNYRIRGDAYYFTYSDTIGREKLVKMVWKESLHDFLRRQLQQCSIDLQAMIDESFEMLPRWLQDSIYERRCAYCRMQLYSLNALQYHYRNTALHPVYYCCGRLFKDSDAYDRHQRTPSCLRLHGLFQQSNDQYSTKLRKLNINTKHPAFMCYTMDVYWEMRSAWINNACYYCSARLDDKEELIEHYETCVHDVYTCCGKMFHDKAILIKHQESKYC</sequence>
<feature type="compositionally biased region" description="Low complexity" evidence="5">
    <location>
        <begin position="11"/>
        <end position="46"/>
    </location>
</feature>
<keyword evidence="2" id="KW-0677">Repeat</keyword>
<dbReference type="EMBL" id="KZ990201">
    <property type="protein sequence ID" value="RKP24480.1"/>
    <property type="molecule type" value="Genomic_DNA"/>
</dbReference>
<dbReference type="GO" id="GO:0008270">
    <property type="term" value="F:zinc ion binding"/>
    <property type="evidence" value="ECO:0007669"/>
    <property type="project" value="UniProtKB-KW"/>
</dbReference>
<dbReference type="SUPFAM" id="SSF57667">
    <property type="entry name" value="beta-beta-alpha zinc fingers"/>
    <property type="match status" value="1"/>
</dbReference>
<gene>
    <name evidence="7" type="ORF">SYNPS1DRAFT_29756</name>
</gene>
<dbReference type="GO" id="GO:0005634">
    <property type="term" value="C:nucleus"/>
    <property type="evidence" value="ECO:0007669"/>
    <property type="project" value="UniProtKB-ARBA"/>
</dbReference>
<evidence type="ECO:0000256" key="2">
    <source>
        <dbReference type="ARBA" id="ARBA00022737"/>
    </source>
</evidence>
<keyword evidence="4" id="KW-0862">Zinc</keyword>
<evidence type="ECO:0000256" key="1">
    <source>
        <dbReference type="ARBA" id="ARBA00022723"/>
    </source>
</evidence>
<evidence type="ECO:0000313" key="8">
    <source>
        <dbReference type="Proteomes" id="UP000278143"/>
    </source>
</evidence>
<feature type="region of interest" description="Disordered" evidence="5">
    <location>
        <begin position="1"/>
        <end position="47"/>
    </location>
</feature>
<keyword evidence="1" id="KW-0479">Metal-binding</keyword>
<dbReference type="InterPro" id="IPR036236">
    <property type="entry name" value="Znf_C2H2_sf"/>
</dbReference>
<dbReference type="GO" id="GO:0000981">
    <property type="term" value="F:DNA-binding transcription factor activity, RNA polymerase II-specific"/>
    <property type="evidence" value="ECO:0007669"/>
    <property type="project" value="TreeGrafter"/>
</dbReference>
<dbReference type="OrthoDB" id="9977870at2759"/>
<protein>
    <recommendedName>
        <fullName evidence="6">C2H2-type domain-containing protein</fullName>
    </recommendedName>
</protein>
<keyword evidence="3" id="KW-0863">Zinc-finger</keyword>
<proteinExistence type="predicted"/>
<keyword evidence="8" id="KW-1185">Reference proteome</keyword>
<name>A0A4P9YZL1_9FUNG</name>
<dbReference type="Proteomes" id="UP000278143">
    <property type="component" value="Unassembled WGS sequence"/>
</dbReference>
<feature type="domain" description="C2H2-type" evidence="6">
    <location>
        <begin position="299"/>
        <end position="323"/>
    </location>
</feature>
<feature type="domain" description="C2H2-type" evidence="6">
    <location>
        <begin position="105"/>
        <end position="128"/>
    </location>
</feature>
<evidence type="ECO:0000259" key="6">
    <source>
        <dbReference type="SMART" id="SM00355"/>
    </source>
</evidence>
<dbReference type="PANTHER" id="PTHR19818">
    <property type="entry name" value="ZINC FINGER PROTEIN ZIC AND GLI"/>
    <property type="match status" value="1"/>
</dbReference>
<feature type="domain" description="C2H2-type" evidence="6">
    <location>
        <begin position="77"/>
        <end position="102"/>
    </location>
</feature>
<dbReference type="SMART" id="SM00355">
    <property type="entry name" value="ZnF_C2H2"/>
    <property type="match status" value="4"/>
</dbReference>
<accession>A0A4P9YZL1</accession>
<evidence type="ECO:0000313" key="7">
    <source>
        <dbReference type="EMBL" id="RKP24480.1"/>
    </source>
</evidence>
<dbReference type="InterPro" id="IPR013087">
    <property type="entry name" value="Znf_C2H2_type"/>
</dbReference>